<dbReference type="EMBL" id="JAAPAO010000337">
    <property type="protein sequence ID" value="KAF4662770.1"/>
    <property type="molecule type" value="Genomic_DNA"/>
</dbReference>
<name>A0A7J6LUW1_PERCH</name>
<dbReference type="AlphaFoldDB" id="A0A7J6LUW1"/>
<organism evidence="2 3">
    <name type="scientific">Perkinsus chesapeaki</name>
    <name type="common">Clam parasite</name>
    <name type="synonym">Perkinsus andrewsi</name>
    <dbReference type="NCBI Taxonomy" id="330153"/>
    <lineage>
        <taxon>Eukaryota</taxon>
        <taxon>Sar</taxon>
        <taxon>Alveolata</taxon>
        <taxon>Perkinsozoa</taxon>
        <taxon>Perkinsea</taxon>
        <taxon>Perkinsida</taxon>
        <taxon>Perkinsidae</taxon>
        <taxon>Perkinsus</taxon>
    </lineage>
</organism>
<feature type="transmembrane region" description="Helical" evidence="1">
    <location>
        <begin position="6"/>
        <end position="24"/>
    </location>
</feature>
<keyword evidence="3" id="KW-1185">Reference proteome</keyword>
<evidence type="ECO:0000256" key="1">
    <source>
        <dbReference type="SAM" id="Phobius"/>
    </source>
</evidence>
<keyword evidence="1" id="KW-0812">Transmembrane</keyword>
<dbReference type="Proteomes" id="UP000591131">
    <property type="component" value="Unassembled WGS sequence"/>
</dbReference>
<reference evidence="2 3" key="1">
    <citation type="submission" date="2020-04" db="EMBL/GenBank/DDBJ databases">
        <title>Perkinsus chesapeaki whole genome sequence.</title>
        <authorList>
            <person name="Bogema D.R."/>
        </authorList>
    </citation>
    <scope>NUCLEOTIDE SEQUENCE [LARGE SCALE GENOMIC DNA]</scope>
    <source>
        <strain evidence="2">ATCC PRA-425</strain>
    </source>
</reference>
<proteinExistence type="predicted"/>
<evidence type="ECO:0000313" key="2">
    <source>
        <dbReference type="EMBL" id="KAF4662770.1"/>
    </source>
</evidence>
<protein>
    <submittedName>
        <fullName evidence="2">Uncharacterized protein</fullName>
    </submittedName>
</protein>
<comment type="caution">
    <text evidence="2">The sequence shown here is derived from an EMBL/GenBank/DDBJ whole genome shotgun (WGS) entry which is preliminary data.</text>
</comment>
<sequence length="140" mass="15921">MKAISIYILWLDLIMVVVLSRLGAPSPPTGKYFYRPSATICVETEWLYGTPKEDLILRVDRSKPTIITSPRMTLKYFEPDTYEVSPVSDQKHSNYVVVVNTVCDGILEMSSHDLFSFQYENNDLITDLVEESIVLTPGHC</sequence>
<accession>A0A7J6LUW1</accession>
<keyword evidence="1" id="KW-1133">Transmembrane helix</keyword>
<keyword evidence="1" id="KW-0472">Membrane</keyword>
<gene>
    <name evidence="2" type="ORF">FOL47_006063</name>
</gene>
<evidence type="ECO:0000313" key="3">
    <source>
        <dbReference type="Proteomes" id="UP000591131"/>
    </source>
</evidence>